<evidence type="ECO:0000313" key="2">
    <source>
        <dbReference type="EMBL" id="KAK7380802.1"/>
    </source>
</evidence>
<evidence type="ECO:0000313" key="3">
    <source>
        <dbReference type="Proteomes" id="UP001386955"/>
    </source>
</evidence>
<feature type="region of interest" description="Disordered" evidence="1">
    <location>
        <begin position="69"/>
        <end position="106"/>
    </location>
</feature>
<keyword evidence="3" id="KW-1185">Reference proteome</keyword>
<organism evidence="2 3">
    <name type="scientific">Psophocarpus tetragonolobus</name>
    <name type="common">Winged bean</name>
    <name type="synonym">Dolichos tetragonolobus</name>
    <dbReference type="NCBI Taxonomy" id="3891"/>
    <lineage>
        <taxon>Eukaryota</taxon>
        <taxon>Viridiplantae</taxon>
        <taxon>Streptophyta</taxon>
        <taxon>Embryophyta</taxon>
        <taxon>Tracheophyta</taxon>
        <taxon>Spermatophyta</taxon>
        <taxon>Magnoliopsida</taxon>
        <taxon>eudicotyledons</taxon>
        <taxon>Gunneridae</taxon>
        <taxon>Pentapetalae</taxon>
        <taxon>rosids</taxon>
        <taxon>fabids</taxon>
        <taxon>Fabales</taxon>
        <taxon>Fabaceae</taxon>
        <taxon>Papilionoideae</taxon>
        <taxon>50 kb inversion clade</taxon>
        <taxon>NPAAA clade</taxon>
        <taxon>indigoferoid/millettioid clade</taxon>
        <taxon>Phaseoleae</taxon>
        <taxon>Psophocarpus</taxon>
    </lineage>
</organism>
<dbReference type="AlphaFoldDB" id="A0AAN9NXS0"/>
<dbReference type="EMBL" id="JAYMYS010000009">
    <property type="protein sequence ID" value="KAK7380802.1"/>
    <property type="molecule type" value="Genomic_DNA"/>
</dbReference>
<proteinExistence type="predicted"/>
<name>A0AAN9NXS0_PSOTE</name>
<accession>A0AAN9NXS0</accession>
<evidence type="ECO:0000256" key="1">
    <source>
        <dbReference type="SAM" id="MobiDB-lite"/>
    </source>
</evidence>
<dbReference type="Proteomes" id="UP001386955">
    <property type="component" value="Unassembled WGS sequence"/>
</dbReference>
<reference evidence="2 3" key="1">
    <citation type="submission" date="2024-01" db="EMBL/GenBank/DDBJ databases">
        <title>The genomes of 5 underutilized Papilionoideae crops provide insights into root nodulation and disease resistanc.</title>
        <authorList>
            <person name="Jiang F."/>
        </authorList>
    </citation>
    <scope>NUCLEOTIDE SEQUENCE [LARGE SCALE GENOMIC DNA]</scope>
    <source>
        <strain evidence="2">DUOXIRENSHENG_FW03</strain>
        <tissue evidence="2">Leaves</tissue>
    </source>
</reference>
<comment type="caution">
    <text evidence="2">The sequence shown here is derived from an EMBL/GenBank/DDBJ whole genome shotgun (WGS) entry which is preliminary data.</text>
</comment>
<protein>
    <submittedName>
        <fullName evidence="2">Uncharacterized protein</fullName>
    </submittedName>
</protein>
<feature type="compositionally biased region" description="Basic and acidic residues" evidence="1">
    <location>
        <begin position="85"/>
        <end position="106"/>
    </location>
</feature>
<sequence>MQEPTMEKQRGWHNVEGMGFSLDTKVGRDHTQMVFEQLGYDVRRDGALDIKEDAHMQQIGKEEGYMDNEIGLAEEAPSYQRHLSRNHEEGTSRELKGEGKRKEGRG</sequence>
<gene>
    <name evidence="2" type="ORF">VNO78_33321</name>
</gene>